<feature type="region of interest" description="Disordered" evidence="1">
    <location>
        <begin position="27"/>
        <end position="52"/>
    </location>
</feature>
<dbReference type="AlphaFoldDB" id="K0TNG4"/>
<dbReference type="Pfam" id="PF12697">
    <property type="entry name" value="Abhydrolase_6"/>
    <property type="match status" value="1"/>
</dbReference>
<dbReference type="PANTHER" id="PTHR46438:SF2">
    <property type="entry name" value="ALPHA_BETA-HYDROLASES SUPERFAMILY PROTEIN"/>
    <property type="match status" value="1"/>
</dbReference>
<protein>
    <recommendedName>
        <fullName evidence="3">AB hydrolase-1 domain-containing protein</fullName>
    </recommendedName>
</protein>
<organism evidence="4 5">
    <name type="scientific">Thalassiosira oceanica</name>
    <name type="common">Marine diatom</name>
    <dbReference type="NCBI Taxonomy" id="159749"/>
    <lineage>
        <taxon>Eukaryota</taxon>
        <taxon>Sar</taxon>
        <taxon>Stramenopiles</taxon>
        <taxon>Ochrophyta</taxon>
        <taxon>Bacillariophyta</taxon>
        <taxon>Coscinodiscophyceae</taxon>
        <taxon>Thalassiosirophycidae</taxon>
        <taxon>Thalassiosirales</taxon>
        <taxon>Thalassiosiraceae</taxon>
        <taxon>Thalassiosira</taxon>
    </lineage>
</organism>
<dbReference type="SUPFAM" id="SSF53474">
    <property type="entry name" value="alpha/beta-Hydrolases"/>
    <property type="match status" value="1"/>
</dbReference>
<evidence type="ECO:0000256" key="1">
    <source>
        <dbReference type="SAM" id="MobiDB-lite"/>
    </source>
</evidence>
<evidence type="ECO:0000256" key="2">
    <source>
        <dbReference type="SAM" id="SignalP"/>
    </source>
</evidence>
<comment type="caution">
    <text evidence="4">The sequence shown here is derived from an EMBL/GenBank/DDBJ whole genome shotgun (WGS) entry which is preliminary data.</text>
</comment>
<dbReference type="InterPro" id="IPR029058">
    <property type="entry name" value="AB_hydrolase_fold"/>
</dbReference>
<dbReference type="PANTHER" id="PTHR46438">
    <property type="entry name" value="ALPHA/BETA-HYDROLASES SUPERFAMILY PROTEIN"/>
    <property type="match status" value="1"/>
</dbReference>
<accession>K0TNG4</accession>
<dbReference type="EMBL" id="AGNL01001307">
    <property type="protein sequence ID" value="EJK77111.1"/>
    <property type="molecule type" value="Genomic_DNA"/>
</dbReference>
<sequence length="421" mass="46255">MKRVLATTSLLLSTSAGFVSRPIAETATTSQCPPGNPLQISSATDSAPADTAPRAAAPLLDGFDHHSDDRLPYSKDGYLSWEWSTHHNPAFQEALKSSDSPDKKRYQTCYKVNYVEMGGGPADAEGGDKPVLLLVHGFGASAYHWRYNIPVLARKYHVYALDLLGFGWTDKPVQDYDASVWRDQVVDFVHDVVLDGGRRRRDVAIAGNSLGGYTALFASTDERLADVLRGTVLLNGAGQFRDPDATPAEEEAERPNPIIESVSAAIQRFVIACSFVYTKQPMRIAQILKNVYPVTADNVDRELVSSIHTPALDPDAPEVFFRVITRKGRGEQPLVDDLLRELKTPLLLAWGREDPWIRPAAADKIEMLHAEFHGDNGGSDGPSWLQRVDIDAGHCPHDENPVAVNKAILDFAEKVFDVTSV</sequence>
<proteinExistence type="predicted"/>
<dbReference type="Proteomes" id="UP000266841">
    <property type="component" value="Unassembled WGS sequence"/>
</dbReference>
<dbReference type="OMA" id="YTKQPAR"/>
<gene>
    <name evidence="4" type="ORF">THAOC_01079</name>
</gene>
<evidence type="ECO:0000313" key="4">
    <source>
        <dbReference type="EMBL" id="EJK77111.1"/>
    </source>
</evidence>
<keyword evidence="5" id="KW-1185">Reference proteome</keyword>
<dbReference type="PRINTS" id="PR00111">
    <property type="entry name" value="ABHYDROLASE"/>
</dbReference>
<feature type="compositionally biased region" description="Low complexity" evidence="1">
    <location>
        <begin position="41"/>
        <end position="52"/>
    </location>
</feature>
<reference evidence="4 5" key="1">
    <citation type="journal article" date="2012" name="Genome Biol.">
        <title>Genome and low-iron response of an oceanic diatom adapted to chronic iron limitation.</title>
        <authorList>
            <person name="Lommer M."/>
            <person name="Specht M."/>
            <person name="Roy A.S."/>
            <person name="Kraemer L."/>
            <person name="Andreson R."/>
            <person name="Gutowska M.A."/>
            <person name="Wolf J."/>
            <person name="Bergner S.V."/>
            <person name="Schilhabel M.B."/>
            <person name="Klostermeier U.C."/>
            <person name="Beiko R.G."/>
            <person name="Rosenstiel P."/>
            <person name="Hippler M."/>
            <person name="Laroche J."/>
        </authorList>
    </citation>
    <scope>NUCLEOTIDE SEQUENCE [LARGE SCALE GENOMIC DNA]</scope>
    <source>
        <strain evidence="4 5">CCMP1005</strain>
    </source>
</reference>
<evidence type="ECO:0000259" key="3">
    <source>
        <dbReference type="Pfam" id="PF12697"/>
    </source>
</evidence>
<dbReference type="eggNOG" id="KOG1454">
    <property type="taxonomic scope" value="Eukaryota"/>
</dbReference>
<feature type="signal peptide" evidence="2">
    <location>
        <begin position="1"/>
        <end position="16"/>
    </location>
</feature>
<feature type="domain" description="AB hydrolase-1" evidence="3">
    <location>
        <begin position="132"/>
        <end position="406"/>
    </location>
</feature>
<feature type="chain" id="PRO_5030173195" description="AB hydrolase-1 domain-containing protein" evidence="2">
    <location>
        <begin position="17"/>
        <end position="421"/>
    </location>
</feature>
<dbReference type="Gene3D" id="3.40.50.1820">
    <property type="entry name" value="alpha/beta hydrolase"/>
    <property type="match status" value="1"/>
</dbReference>
<evidence type="ECO:0000313" key="5">
    <source>
        <dbReference type="Proteomes" id="UP000266841"/>
    </source>
</evidence>
<dbReference type="OrthoDB" id="408373at2759"/>
<name>K0TNG4_THAOC</name>
<keyword evidence="2" id="KW-0732">Signal</keyword>
<dbReference type="InterPro" id="IPR000073">
    <property type="entry name" value="AB_hydrolase_1"/>
</dbReference>